<keyword evidence="1" id="KW-0175">Coiled coil</keyword>
<accession>A0A1I4PUB6</accession>
<dbReference type="EMBL" id="FOTS01000072">
    <property type="protein sequence ID" value="SFM31146.1"/>
    <property type="molecule type" value="Genomic_DNA"/>
</dbReference>
<feature type="region of interest" description="Disordered" evidence="2">
    <location>
        <begin position="331"/>
        <end position="352"/>
    </location>
</feature>
<feature type="coiled-coil region" evidence="1">
    <location>
        <begin position="10"/>
        <end position="61"/>
    </location>
</feature>
<name>A0A1I4PUB6_9FIRM</name>
<dbReference type="RefSeq" id="WP_090943897.1">
    <property type="nucleotide sequence ID" value="NZ_FOTS01000072.1"/>
</dbReference>
<proteinExistence type="predicted"/>
<protein>
    <submittedName>
        <fullName evidence="3">Uncharacterized protein</fullName>
    </submittedName>
</protein>
<reference evidence="4" key="1">
    <citation type="submission" date="2016-10" db="EMBL/GenBank/DDBJ databases">
        <authorList>
            <person name="Varghese N."/>
            <person name="Submissions S."/>
        </authorList>
    </citation>
    <scope>NUCLEOTIDE SEQUENCE [LARGE SCALE GENOMIC DNA]</scope>
    <source>
        <strain evidence="4">DSM 13327</strain>
    </source>
</reference>
<sequence length="352" mass="41864">MFDVFTEQQLQEEQALFQQQEQKYFQLQQEEAERNQAAVILENELKNQREQEQREQDYNRRYDVNPHKDLLTCLFDAAANAILKQAEEWRRGEREKEEANERQKMVDELAKEAQKYLTEAKTIFELEKRNTEVKKAFESLDREYKHTKGDTSQERLLLNKHINVVSQAQESIKIIKDKEQEISFNNRQSLQSELKRCYEKENVIEYKISNSDLKEHIRKSTDEMKEQSAAATTKMKEAYEKSKDWVSHERRDPHKYYYGEPANLFTGQGIPKDSPTGKILSEHIETRNKLENGIRESAEIQTNLSKVPPDHEYHIKVNRTEDIIEKIREKAHEVAQSQERARQPEHEHEMSR</sequence>
<keyword evidence="4" id="KW-1185">Reference proteome</keyword>
<dbReference type="STRING" id="1123291.SAMN04490355_107231"/>
<evidence type="ECO:0000256" key="1">
    <source>
        <dbReference type="SAM" id="Coils"/>
    </source>
</evidence>
<evidence type="ECO:0000313" key="4">
    <source>
        <dbReference type="Proteomes" id="UP000199520"/>
    </source>
</evidence>
<dbReference type="Proteomes" id="UP000199520">
    <property type="component" value="Unassembled WGS sequence"/>
</dbReference>
<gene>
    <name evidence="3" type="ORF">SAMN04490355_107231</name>
</gene>
<organism evidence="3 4">
    <name type="scientific">Pelosinus propionicus DSM 13327</name>
    <dbReference type="NCBI Taxonomy" id="1123291"/>
    <lineage>
        <taxon>Bacteria</taxon>
        <taxon>Bacillati</taxon>
        <taxon>Bacillota</taxon>
        <taxon>Negativicutes</taxon>
        <taxon>Selenomonadales</taxon>
        <taxon>Sporomusaceae</taxon>
        <taxon>Pelosinus</taxon>
    </lineage>
</organism>
<evidence type="ECO:0000256" key="2">
    <source>
        <dbReference type="SAM" id="MobiDB-lite"/>
    </source>
</evidence>
<evidence type="ECO:0000313" key="3">
    <source>
        <dbReference type="EMBL" id="SFM31146.1"/>
    </source>
</evidence>
<dbReference type="AlphaFoldDB" id="A0A1I4PUB6"/>